<dbReference type="EMBL" id="SFCI01000428">
    <property type="protein sequence ID" value="TFY79864.1"/>
    <property type="molecule type" value="Genomic_DNA"/>
</dbReference>
<reference evidence="7 8" key="1">
    <citation type="submission" date="2019-02" db="EMBL/GenBank/DDBJ databases">
        <title>Genome sequencing of the rare red list fungi Hericium alpestre (H. flagellum).</title>
        <authorList>
            <person name="Buettner E."/>
            <person name="Kellner H."/>
        </authorList>
    </citation>
    <scope>NUCLEOTIDE SEQUENCE [LARGE SCALE GENOMIC DNA]</scope>
    <source>
        <strain evidence="7 8">DSM 108284</strain>
    </source>
</reference>
<evidence type="ECO:0000313" key="7">
    <source>
        <dbReference type="EMBL" id="TFY79864.1"/>
    </source>
</evidence>
<keyword evidence="8" id="KW-1185">Reference proteome</keyword>
<dbReference type="InterPro" id="IPR036322">
    <property type="entry name" value="WD40_repeat_dom_sf"/>
</dbReference>
<feature type="repeat" description="WD" evidence="5">
    <location>
        <begin position="158"/>
        <end position="202"/>
    </location>
</feature>
<dbReference type="Gene3D" id="2.130.10.10">
    <property type="entry name" value="YVTN repeat-like/Quinoprotein amine dehydrogenase"/>
    <property type="match status" value="2"/>
</dbReference>
<evidence type="ECO:0000256" key="1">
    <source>
        <dbReference type="ARBA" id="ARBA00004123"/>
    </source>
</evidence>
<dbReference type="InterPro" id="IPR052414">
    <property type="entry name" value="U3_snoRNA-assoc_WDR"/>
</dbReference>
<feature type="compositionally biased region" description="Basic residues" evidence="6">
    <location>
        <begin position="1"/>
        <end position="16"/>
    </location>
</feature>
<dbReference type="PANTHER" id="PTHR44267">
    <property type="entry name" value="WD REPEAT-CONTAINING PROTEIN 43"/>
    <property type="match status" value="1"/>
</dbReference>
<evidence type="ECO:0000256" key="5">
    <source>
        <dbReference type="PROSITE-ProRule" id="PRU00221"/>
    </source>
</evidence>
<feature type="region of interest" description="Disordered" evidence="6">
    <location>
        <begin position="1"/>
        <end position="29"/>
    </location>
</feature>
<evidence type="ECO:0000256" key="6">
    <source>
        <dbReference type="SAM" id="MobiDB-lite"/>
    </source>
</evidence>
<dbReference type="SUPFAM" id="SSF50978">
    <property type="entry name" value="WD40 repeat-like"/>
    <property type="match status" value="1"/>
</dbReference>
<dbReference type="InterPro" id="IPR015943">
    <property type="entry name" value="WD40/YVTN_repeat-like_dom_sf"/>
</dbReference>
<proteinExistence type="predicted"/>
<organism evidence="7 8">
    <name type="scientific">Hericium alpestre</name>
    <dbReference type="NCBI Taxonomy" id="135208"/>
    <lineage>
        <taxon>Eukaryota</taxon>
        <taxon>Fungi</taxon>
        <taxon>Dikarya</taxon>
        <taxon>Basidiomycota</taxon>
        <taxon>Agaricomycotina</taxon>
        <taxon>Agaricomycetes</taxon>
        <taxon>Russulales</taxon>
        <taxon>Hericiaceae</taxon>
        <taxon>Hericium</taxon>
    </lineage>
</organism>
<comment type="caution">
    <text evidence="7">The sequence shown here is derived from an EMBL/GenBank/DDBJ whole genome shotgun (WGS) entry which is preliminary data.</text>
</comment>
<dbReference type="OrthoDB" id="30195at2759"/>
<dbReference type="Proteomes" id="UP000298061">
    <property type="component" value="Unassembled WGS sequence"/>
</dbReference>
<keyword evidence="4" id="KW-0539">Nucleus</keyword>
<name>A0A4Z0A078_9AGAM</name>
<dbReference type="STRING" id="135208.A0A4Z0A078"/>
<dbReference type="PROSITE" id="PS00678">
    <property type="entry name" value="WD_REPEATS_1"/>
    <property type="match status" value="1"/>
</dbReference>
<accession>A0A4Z0A078</accession>
<dbReference type="AlphaFoldDB" id="A0A4Z0A078"/>
<keyword evidence="2 5" id="KW-0853">WD repeat</keyword>
<sequence>MSSIPKAKKSRTKAPKNRPQSTSALSQPVVEDASSTFSFSSFSPKGDLFAYVSLSIDKHRLRIYDTVTGQSISEHVVDSARVTTLAWTQFDPSEGQKFASVDGDESPKKKRKKRNSLAAQGEAAERSDAPQVVVLGLSDGSLLLFSPSHARVLRTLSHPSSTAAILSLDFSTSGDNASTIYTSSADGSIRLWDARNSNYLASWKDSDRIPFTSISVRRSPEAEDDEHVHILAAHTSIKLLSAEIPSSSSTSLDPDELAAFTGHASNVTSLHWQPAQSEGEPSRHFISMAERDRHVCLWEVPDAGSKEGKLSASIPLDSDARQISVSSAEKHNLLVLSASGRISVFSPSSDLAARLIVSAKRTPGAVKVVSASFMHDQEGRIRVARIAGGVRPVFDIVQYLDDSGEFIPDVNVVSDVSADMLDTDQGVQGATNKRYAESTRLAVRSGTALGHTRACGQRGHA</sequence>
<dbReference type="SMART" id="SM00320">
    <property type="entry name" value="WD40"/>
    <property type="match status" value="4"/>
</dbReference>
<dbReference type="InterPro" id="IPR019775">
    <property type="entry name" value="WD40_repeat_CS"/>
</dbReference>
<evidence type="ECO:0000313" key="8">
    <source>
        <dbReference type="Proteomes" id="UP000298061"/>
    </source>
</evidence>
<dbReference type="InterPro" id="IPR001680">
    <property type="entry name" value="WD40_rpt"/>
</dbReference>
<dbReference type="PROSITE" id="PS50082">
    <property type="entry name" value="WD_REPEATS_2"/>
    <property type="match status" value="1"/>
</dbReference>
<keyword evidence="3" id="KW-0677">Repeat</keyword>
<comment type="subcellular location">
    <subcellularLocation>
        <location evidence="1">Nucleus</location>
    </subcellularLocation>
</comment>
<gene>
    <name evidence="7" type="ORF">EWM64_g4149</name>
</gene>
<dbReference type="Pfam" id="PF00400">
    <property type="entry name" value="WD40"/>
    <property type="match status" value="1"/>
</dbReference>
<evidence type="ECO:0000256" key="3">
    <source>
        <dbReference type="ARBA" id="ARBA00022737"/>
    </source>
</evidence>
<evidence type="ECO:0000256" key="2">
    <source>
        <dbReference type="ARBA" id="ARBA00022574"/>
    </source>
</evidence>
<dbReference type="GO" id="GO:0005730">
    <property type="term" value="C:nucleolus"/>
    <property type="evidence" value="ECO:0007669"/>
    <property type="project" value="TreeGrafter"/>
</dbReference>
<dbReference type="GO" id="GO:0000462">
    <property type="term" value="P:maturation of SSU-rRNA from tricistronic rRNA transcript (SSU-rRNA, 5.8S rRNA, LSU-rRNA)"/>
    <property type="evidence" value="ECO:0007669"/>
    <property type="project" value="TreeGrafter"/>
</dbReference>
<dbReference type="PANTHER" id="PTHR44267:SF1">
    <property type="entry name" value="WD REPEAT-CONTAINING PROTEIN 43"/>
    <property type="match status" value="1"/>
</dbReference>
<protein>
    <submittedName>
        <fullName evidence="7">Uncharacterized protein</fullName>
    </submittedName>
</protein>
<feature type="region of interest" description="Disordered" evidence="6">
    <location>
        <begin position="95"/>
        <end position="124"/>
    </location>
</feature>
<evidence type="ECO:0000256" key="4">
    <source>
        <dbReference type="ARBA" id="ARBA00023242"/>
    </source>
</evidence>